<keyword evidence="1" id="KW-0812">Transmembrane</keyword>
<evidence type="ECO:0000313" key="2">
    <source>
        <dbReference type="EMBL" id="KAF0718703.1"/>
    </source>
</evidence>
<dbReference type="EMBL" id="CAADRA010000130">
    <property type="protein sequence ID" value="VFT78744.1"/>
    <property type="molecule type" value="Genomic_DNA"/>
</dbReference>
<gene>
    <name evidence="3" type="primary">Aste57867_1529</name>
    <name evidence="2" type="ORF">As57867_001528</name>
    <name evidence="3" type="ORF">ASTE57867_1529</name>
</gene>
<evidence type="ECO:0000313" key="3">
    <source>
        <dbReference type="EMBL" id="VFT78744.1"/>
    </source>
</evidence>
<keyword evidence="4" id="KW-1185">Reference proteome</keyword>
<protein>
    <submittedName>
        <fullName evidence="3">Aste57867_1529 protein</fullName>
    </submittedName>
</protein>
<evidence type="ECO:0000256" key="1">
    <source>
        <dbReference type="SAM" id="Phobius"/>
    </source>
</evidence>
<dbReference type="AlphaFoldDB" id="A0A485K5V9"/>
<proteinExistence type="predicted"/>
<keyword evidence="1" id="KW-1133">Transmembrane helix</keyword>
<feature type="transmembrane region" description="Helical" evidence="1">
    <location>
        <begin position="112"/>
        <end position="130"/>
    </location>
</feature>
<dbReference type="Proteomes" id="UP000332933">
    <property type="component" value="Unassembled WGS sequence"/>
</dbReference>
<evidence type="ECO:0000313" key="4">
    <source>
        <dbReference type="Proteomes" id="UP000332933"/>
    </source>
</evidence>
<reference evidence="3 4" key="1">
    <citation type="submission" date="2019-03" db="EMBL/GenBank/DDBJ databases">
        <authorList>
            <person name="Gaulin E."/>
            <person name="Dumas B."/>
        </authorList>
    </citation>
    <scope>NUCLEOTIDE SEQUENCE [LARGE SCALE GENOMIC DNA]</scope>
    <source>
        <strain evidence="3">CBS 568.67</strain>
    </source>
</reference>
<dbReference type="EMBL" id="VJMH01000130">
    <property type="protein sequence ID" value="KAF0718703.1"/>
    <property type="molecule type" value="Genomic_DNA"/>
</dbReference>
<sequence>MLKPVPTACTKVVEGSNEGFNASTTSDVGYIISNYPENATALLCSSVDCIEYLKTWTDAPACTLGETSPTLANMARTLLAACPTGLIRSTTANTTNATIATPKPTLTTAKSPASYVVVGVASVMAAFAMFQ</sequence>
<organism evidence="3 4">
    <name type="scientific">Aphanomyces stellatus</name>
    <dbReference type="NCBI Taxonomy" id="120398"/>
    <lineage>
        <taxon>Eukaryota</taxon>
        <taxon>Sar</taxon>
        <taxon>Stramenopiles</taxon>
        <taxon>Oomycota</taxon>
        <taxon>Saprolegniomycetes</taxon>
        <taxon>Saprolegniales</taxon>
        <taxon>Verrucalvaceae</taxon>
        <taxon>Aphanomyces</taxon>
    </lineage>
</organism>
<accession>A0A485K5V9</accession>
<keyword evidence="1" id="KW-0472">Membrane</keyword>
<reference evidence="2" key="2">
    <citation type="submission" date="2019-06" db="EMBL/GenBank/DDBJ databases">
        <title>Genomics analysis of Aphanomyces spp. identifies a new class of oomycete effector associated with host adaptation.</title>
        <authorList>
            <person name="Gaulin E."/>
        </authorList>
    </citation>
    <scope>NUCLEOTIDE SEQUENCE</scope>
    <source>
        <strain evidence="2">CBS 578.67</strain>
    </source>
</reference>
<name>A0A485K5V9_9STRA</name>